<dbReference type="GO" id="GO:0051205">
    <property type="term" value="P:protein insertion into membrane"/>
    <property type="evidence" value="ECO:0007669"/>
    <property type="project" value="TreeGrafter"/>
</dbReference>
<evidence type="ECO:0000313" key="11">
    <source>
        <dbReference type="RefSeq" id="XP_030072973.1"/>
    </source>
</evidence>
<name>A0A6P7Z662_9AMPH</name>
<dbReference type="RefSeq" id="XP_030072973.1">
    <property type="nucleotide sequence ID" value="XM_030217113.1"/>
</dbReference>
<dbReference type="Proteomes" id="UP000515156">
    <property type="component" value="Chromosome 10"/>
</dbReference>
<gene>
    <name evidence="11" type="primary">LOC115479268</name>
</gene>
<evidence type="ECO:0000313" key="10">
    <source>
        <dbReference type="Proteomes" id="UP000515156"/>
    </source>
</evidence>
<dbReference type="InterPro" id="IPR026096">
    <property type="entry name" value="R-trans_p"/>
</dbReference>
<keyword evidence="3" id="KW-0479">Metal-binding</keyword>
<dbReference type="OrthoDB" id="8121437at2759"/>
<dbReference type="AlphaFoldDB" id="A0A6P7Z662"/>
<dbReference type="SMART" id="SM01328">
    <property type="entry name" value="zf-3CxxC"/>
    <property type="match status" value="1"/>
</dbReference>
<proteinExistence type="predicted"/>
<dbReference type="GO" id="GO:0008270">
    <property type="term" value="F:zinc ion binding"/>
    <property type="evidence" value="ECO:0007669"/>
    <property type="project" value="UniProtKB-KW"/>
</dbReference>
<evidence type="ECO:0000256" key="3">
    <source>
        <dbReference type="ARBA" id="ARBA00022723"/>
    </source>
</evidence>
<keyword evidence="2 8" id="KW-0812">Transmembrane</keyword>
<comment type="subcellular location">
    <subcellularLocation>
        <location evidence="1">Membrane</location>
        <topology evidence="1">Single-pass membrane protein</topology>
    </subcellularLocation>
</comment>
<reference evidence="11" key="1">
    <citation type="submission" date="2025-08" db="UniProtKB">
        <authorList>
            <consortium name="RefSeq"/>
        </authorList>
    </citation>
    <scope>IDENTIFICATION</scope>
</reference>
<feature type="domain" description="3CxxC-type" evidence="9">
    <location>
        <begin position="44"/>
        <end position="151"/>
    </location>
</feature>
<dbReference type="GO" id="GO:0006612">
    <property type="term" value="P:protein targeting to membrane"/>
    <property type="evidence" value="ECO:0007669"/>
    <property type="project" value="TreeGrafter"/>
</dbReference>
<keyword evidence="10" id="KW-1185">Reference proteome</keyword>
<dbReference type="FunCoup" id="A0A6P7Z662">
    <property type="interactions" value="407"/>
</dbReference>
<dbReference type="GeneID" id="115479268"/>
<dbReference type="GO" id="GO:0031849">
    <property type="term" value="F:olfactory receptor binding"/>
    <property type="evidence" value="ECO:0007669"/>
    <property type="project" value="TreeGrafter"/>
</dbReference>
<keyword evidence="7 8" id="KW-0472">Membrane</keyword>
<dbReference type="KEGG" id="muo:115479268"/>
<organism evidence="10 11">
    <name type="scientific">Microcaecilia unicolor</name>
    <dbReference type="NCBI Taxonomy" id="1415580"/>
    <lineage>
        <taxon>Eukaryota</taxon>
        <taxon>Metazoa</taxon>
        <taxon>Chordata</taxon>
        <taxon>Craniata</taxon>
        <taxon>Vertebrata</taxon>
        <taxon>Euteleostomi</taxon>
        <taxon>Amphibia</taxon>
        <taxon>Gymnophiona</taxon>
        <taxon>Siphonopidae</taxon>
        <taxon>Microcaecilia</taxon>
    </lineage>
</organism>
<dbReference type="InParanoid" id="A0A6P7Z662"/>
<dbReference type="GO" id="GO:0016020">
    <property type="term" value="C:membrane"/>
    <property type="evidence" value="ECO:0007669"/>
    <property type="project" value="UniProtKB-SubCell"/>
</dbReference>
<evidence type="ECO:0000256" key="5">
    <source>
        <dbReference type="ARBA" id="ARBA00022833"/>
    </source>
</evidence>
<evidence type="ECO:0000259" key="9">
    <source>
        <dbReference type="SMART" id="SM01328"/>
    </source>
</evidence>
<evidence type="ECO:0000256" key="7">
    <source>
        <dbReference type="ARBA" id="ARBA00023136"/>
    </source>
</evidence>
<keyword evidence="5" id="KW-0862">Zinc</keyword>
<protein>
    <submittedName>
        <fullName evidence="11">Receptor-transporting protein 3-like</fullName>
    </submittedName>
</protein>
<sequence length="218" mass="25431">MFFGMDTWASLFHLKISVVRRKHSWNLAYDNTLLGRSCKQYRQYAFARFCCSYCDHSWASAHVLVLFHMKLKRRRGTVKMRVFKQSCKFCRQFEEPVFELENMEIVLNNLIISIRQQCYGEDMEEEMQSVIVGDNLKGPHQRWLCEACDLGVCYLRSSGREPYSRVPAGSLPSTFRLEAPTFAQKEDSLLHCCCCCCLIAVLVLFIIIYFFLINVKVA</sequence>
<dbReference type="PANTHER" id="PTHR14402">
    <property type="entry name" value="RECEPTOR TRANSPORTING PROTEIN"/>
    <property type="match status" value="1"/>
</dbReference>
<evidence type="ECO:0000256" key="4">
    <source>
        <dbReference type="ARBA" id="ARBA00022771"/>
    </source>
</evidence>
<evidence type="ECO:0000256" key="1">
    <source>
        <dbReference type="ARBA" id="ARBA00004167"/>
    </source>
</evidence>
<accession>A0A6P7Z662</accession>
<dbReference type="PANTHER" id="PTHR14402:SF8">
    <property type="entry name" value="RECEPTOR-TRANSPORTING PROTEIN 4"/>
    <property type="match status" value="1"/>
</dbReference>
<evidence type="ECO:0000256" key="8">
    <source>
        <dbReference type="SAM" id="Phobius"/>
    </source>
</evidence>
<evidence type="ECO:0000256" key="2">
    <source>
        <dbReference type="ARBA" id="ARBA00022692"/>
    </source>
</evidence>
<evidence type="ECO:0000256" key="6">
    <source>
        <dbReference type="ARBA" id="ARBA00022989"/>
    </source>
</evidence>
<keyword evidence="4" id="KW-0863">Zinc-finger</keyword>
<dbReference type="Pfam" id="PF13695">
    <property type="entry name" value="Zn_ribbon_3CxxC"/>
    <property type="match status" value="1"/>
</dbReference>
<keyword evidence="6 8" id="KW-1133">Transmembrane helix</keyword>
<dbReference type="InterPro" id="IPR027377">
    <property type="entry name" value="ZAR1/RTP1-5-like_Znf-3CxxC"/>
</dbReference>
<feature type="transmembrane region" description="Helical" evidence="8">
    <location>
        <begin position="188"/>
        <end position="212"/>
    </location>
</feature>